<evidence type="ECO:0000313" key="2">
    <source>
        <dbReference type="EMBL" id="EFU29246.1"/>
    </source>
</evidence>
<reference evidence="2 3" key="1">
    <citation type="submission" date="2010-10" db="EMBL/GenBank/DDBJ databases">
        <authorList>
            <person name="Muzny D."/>
            <person name="Qin X."/>
            <person name="Deng J."/>
            <person name="Jiang H."/>
            <person name="Liu Y."/>
            <person name="Qu J."/>
            <person name="Song X.-Z."/>
            <person name="Zhang L."/>
            <person name="Thornton R."/>
            <person name="Coyle M."/>
            <person name="Francisco L."/>
            <person name="Jackson L."/>
            <person name="Javaid M."/>
            <person name="Korchina V."/>
            <person name="Kovar C."/>
            <person name="Mata R."/>
            <person name="Mathew T."/>
            <person name="Ngo R."/>
            <person name="Nguyen L."/>
            <person name="Nguyen N."/>
            <person name="Okwuonu G."/>
            <person name="Ongeri F."/>
            <person name="Pham C."/>
            <person name="Simmons D."/>
            <person name="Wilczek-Boney K."/>
            <person name="Hale W."/>
            <person name="Jakkamsetti A."/>
            <person name="Pham P."/>
            <person name="Ruth R."/>
            <person name="San Lucas F."/>
            <person name="Warren J."/>
            <person name="Zhang J."/>
            <person name="Zhao Z."/>
            <person name="Zhou C."/>
            <person name="Zhu D."/>
            <person name="Lee S."/>
            <person name="Bess C."/>
            <person name="Blankenburg K."/>
            <person name="Forbes L."/>
            <person name="Fu Q."/>
            <person name="Gubbala S."/>
            <person name="Hirani K."/>
            <person name="Jayaseelan J.C."/>
            <person name="Lara F."/>
            <person name="Munidasa M."/>
            <person name="Palculict T."/>
            <person name="Patil S."/>
            <person name="Pu L.-L."/>
            <person name="Saada N."/>
            <person name="Tang L."/>
            <person name="Weissenberger G."/>
            <person name="Zhu Y."/>
            <person name="Hemphill L."/>
            <person name="Shang Y."/>
            <person name="Youmans B."/>
            <person name="Ayvaz T."/>
            <person name="Ross M."/>
            <person name="Santibanez J."/>
            <person name="Aqrawi P."/>
            <person name="Gross S."/>
            <person name="Joshi V."/>
            <person name="Fowler G."/>
            <person name="Nazareth L."/>
            <person name="Reid J."/>
            <person name="Worley K."/>
            <person name="Petrosino J."/>
            <person name="Highlander S."/>
            <person name="Gibbs R."/>
        </authorList>
    </citation>
    <scope>NUCLEOTIDE SEQUENCE [LARGE SCALE GENOMIC DNA]</scope>
    <source>
        <strain evidence="2 3">ATCC 33574</strain>
    </source>
</reference>
<dbReference type="HOGENOM" id="CLU_3262445_0_0_10"/>
<feature type="compositionally biased region" description="Basic residues" evidence="1">
    <location>
        <begin position="23"/>
        <end position="42"/>
    </location>
</feature>
<evidence type="ECO:0000256" key="1">
    <source>
        <dbReference type="SAM" id="MobiDB-lite"/>
    </source>
</evidence>
<comment type="caution">
    <text evidence="2">The sequence shown here is derived from an EMBL/GenBank/DDBJ whole genome shotgun (WGS) entry which is preliminary data.</text>
</comment>
<dbReference type="Proteomes" id="UP000003112">
    <property type="component" value="Unassembled WGS sequence"/>
</dbReference>
<feature type="non-terminal residue" evidence="2">
    <location>
        <position position="42"/>
    </location>
</feature>
<proteinExistence type="predicted"/>
<sequence>MAGEFGAVDDAGKAGVYMTSRTHPLRPFRPHRKGGPGHTHEK</sequence>
<dbReference type="EMBL" id="AEPD01000052">
    <property type="protein sequence ID" value="EFU29246.1"/>
    <property type="molecule type" value="Genomic_DNA"/>
</dbReference>
<evidence type="ECO:0000313" key="3">
    <source>
        <dbReference type="Proteomes" id="UP000003112"/>
    </source>
</evidence>
<feature type="region of interest" description="Disordered" evidence="1">
    <location>
        <begin position="1"/>
        <end position="42"/>
    </location>
</feature>
<gene>
    <name evidence="2" type="ORF">HMPREF6485_2877</name>
</gene>
<protein>
    <submittedName>
        <fullName evidence="2">Uncharacterized protein</fullName>
    </submittedName>
</protein>
<dbReference type="AlphaFoldDB" id="E6KB90"/>
<name>E6KB90_9BACT</name>
<keyword evidence="3" id="KW-1185">Reference proteome</keyword>
<organism evidence="2 3">
    <name type="scientific">Segatella buccae ATCC 33574</name>
    <dbReference type="NCBI Taxonomy" id="873513"/>
    <lineage>
        <taxon>Bacteria</taxon>
        <taxon>Pseudomonadati</taxon>
        <taxon>Bacteroidota</taxon>
        <taxon>Bacteroidia</taxon>
        <taxon>Bacteroidales</taxon>
        <taxon>Prevotellaceae</taxon>
        <taxon>Segatella</taxon>
    </lineage>
</organism>
<accession>E6KB90</accession>